<sequence length="158" mass="16427">MPVTVQHTGEREAGGAAADHGDTGSHADPTYGPAASPSRAFTEPGRSRAGTIACGCGRLLKATVLLEVPSSGDIRPVEAPEGAEVRWLPRDDHDRTPGTLALATLTGPDLAEPPGYAWVCGESALATGARRHLHRERGLPKSGIAFVGYWRTGRSAPG</sequence>
<protein>
    <submittedName>
        <fullName evidence="3">SIP domain-containing protein</fullName>
    </submittedName>
</protein>
<dbReference type="InterPro" id="IPR007037">
    <property type="entry name" value="SIP_rossman_dom"/>
</dbReference>
<evidence type="ECO:0000313" key="4">
    <source>
        <dbReference type="Proteomes" id="UP000598297"/>
    </source>
</evidence>
<dbReference type="InterPro" id="IPR039374">
    <property type="entry name" value="SIP_fam"/>
</dbReference>
<feature type="region of interest" description="Disordered" evidence="1">
    <location>
        <begin position="1"/>
        <end position="47"/>
    </location>
</feature>
<comment type="caution">
    <text evidence="3">The sequence shown here is derived from an EMBL/GenBank/DDBJ whole genome shotgun (WGS) entry which is preliminary data.</text>
</comment>
<dbReference type="InterPro" id="IPR039261">
    <property type="entry name" value="FNR_nucleotide-bd"/>
</dbReference>
<dbReference type="Proteomes" id="UP000598297">
    <property type="component" value="Unassembled WGS sequence"/>
</dbReference>
<dbReference type="Pfam" id="PF04954">
    <property type="entry name" value="SIP"/>
    <property type="match status" value="1"/>
</dbReference>
<gene>
    <name evidence="3" type="ORF">GUY60_35150</name>
</gene>
<accession>A0A964UXL1</accession>
<feature type="domain" description="SIP-like Rossmann fold" evidence="2">
    <location>
        <begin position="61"/>
        <end position="153"/>
    </location>
</feature>
<reference evidence="3" key="1">
    <citation type="submission" date="2020-01" db="EMBL/GenBank/DDBJ databases">
        <title>Whole-genome analyses of novel actinobacteria.</title>
        <authorList>
            <person name="Sahin N."/>
        </authorList>
    </citation>
    <scope>NUCLEOTIDE SEQUENCE</scope>
    <source>
        <strain evidence="3">YC537</strain>
    </source>
</reference>
<name>A0A964UXL1_9ACTN</name>
<feature type="compositionally biased region" description="Basic and acidic residues" evidence="1">
    <location>
        <begin position="8"/>
        <end position="25"/>
    </location>
</feature>
<proteinExistence type="predicted"/>
<dbReference type="CDD" id="cd06193">
    <property type="entry name" value="siderophore_interacting"/>
    <property type="match status" value="1"/>
</dbReference>
<evidence type="ECO:0000313" key="3">
    <source>
        <dbReference type="EMBL" id="NBE56577.1"/>
    </source>
</evidence>
<dbReference type="AlphaFoldDB" id="A0A964UXL1"/>
<dbReference type="OrthoDB" id="3291337at2"/>
<dbReference type="PANTHER" id="PTHR30157:SF0">
    <property type="entry name" value="NADPH-DEPENDENT FERRIC-CHELATE REDUCTASE"/>
    <property type="match status" value="1"/>
</dbReference>
<dbReference type="PANTHER" id="PTHR30157">
    <property type="entry name" value="FERRIC REDUCTASE, NADPH-DEPENDENT"/>
    <property type="match status" value="1"/>
</dbReference>
<organism evidence="3 4">
    <name type="scientific">Streptomyces boluensis</name>
    <dbReference type="NCBI Taxonomy" id="1775135"/>
    <lineage>
        <taxon>Bacteria</taxon>
        <taxon>Bacillati</taxon>
        <taxon>Actinomycetota</taxon>
        <taxon>Actinomycetes</taxon>
        <taxon>Kitasatosporales</taxon>
        <taxon>Streptomycetaceae</taxon>
        <taxon>Streptomyces</taxon>
    </lineage>
</organism>
<evidence type="ECO:0000259" key="2">
    <source>
        <dbReference type="Pfam" id="PF04954"/>
    </source>
</evidence>
<dbReference type="EMBL" id="JAAAHS010000525">
    <property type="protein sequence ID" value="NBE56577.1"/>
    <property type="molecule type" value="Genomic_DNA"/>
</dbReference>
<keyword evidence="4" id="KW-1185">Reference proteome</keyword>
<evidence type="ECO:0000256" key="1">
    <source>
        <dbReference type="SAM" id="MobiDB-lite"/>
    </source>
</evidence>
<dbReference type="Gene3D" id="3.40.50.80">
    <property type="entry name" value="Nucleotide-binding domain of ferredoxin-NADP reductase (FNR) module"/>
    <property type="match status" value="1"/>
</dbReference>